<keyword evidence="1" id="KW-0472">Membrane</keyword>
<evidence type="ECO:0000313" key="2">
    <source>
        <dbReference type="EMBL" id="ASJ14060.1"/>
    </source>
</evidence>
<dbReference type="OrthoDB" id="85879at2157"/>
<keyword evidence="1" id="KW-0812">Transmembrane</keyword>
<gene>
    <name evidence="2" type="ORF">A3L10_02525</name>
</gene>
<feature type="transmembrane region" description="Helical" evidence="1">
    <location>
        <begin position="153"/>
        <end position="173"/>
    </location>
</feature>
<dbReference type="EMBL" id="CP015106">
    <property type="protein sequence ID" value="ASJ14060.1"/>
    <property type="molecule type" value="Genomic_DNA"/>
</dbReference>
<dbReference type="Proteomes" id="UP000250085">
    <property type="component" value="Chromosome"/>
</dbReference>
<feature type="transmembrane region" description="Helical" evidence="1">
    <location>
        <begin position="78"/>
        <end position="101"/>
    </location>
</feature>
<feature type="transmembrane region" description="Helical" evidence="1">
    <location>
        <begin position="16"/>
        <end position="34"/>
    </location>
</feature>
<evidence type="ECO:0000256" key="1">
    <source>
        <dbReference type="SAM" id="Phobius"/>
    </source>
</evidence>
<feature type="transmembrane region" description="Helical" evidence="1">
    <location>
        <begin position="40"/>
        <end position="57"/>
    </location>
</feature>
<organism evidence="2 3">
    <name type="scientific">Thermococcus radiotolerans</name>
    <dbReference type="NCBI Taxonomy" id="187880"/>
    <lineage>
        <taxon>Archaea</taxon>
        <taxon>Methanobacteriati</taxon>
        <taxon>Methanobacteriota</taxon>
        <taxon>Thermococci</taxon>
        <taxon>Thermococcales</taxon>
        <taxon>Thermococcaceae</taxon>
        <taxon>Thermococcus</taxon>
    </lineage>
</organism>
<keyword evidence="3" id="KW-1185">Reference proteome</keyword>
<sequence>MAEFYEKRKLSCREDVALALAIFVVFLDFVNSIVHNSDTQLRTSIFALVVLLFALSVRKFYPNPSKKVWPWISSIYDNGVMIIVAVFFLFHVTLLNVPILNVDLYNVYENGDIIGHSLGGLMMWTIFAKTALEYSKINNKGWTAKTIVKYSMGALLVIGILWEFIELAASLTILPHVDEPINNKIRDIIMEYIGAGLMTIAVLKTKYPFDMGEWE</sequence>
<proteinExistence type="predicted"/>
<dbReference type="AlphaFoldDB" id="A0A2Z2N0S2"/>
<evidence type="ECO:0000313" key="3">
    <source>
        <dbReference type="Proteomes" id="UP000250085"/>
    </source>
</evidence>
<dbReference type="RefSeq" id="WP_088866256.1">
    <property type="nucleotide sequence ID" value="NZ_CP015106.1"/>
</dbReference>
<keyword evidence="1" id="KW-1133">Transmembrane helix</keyword>
<reference evidence="2 3" key="1">
    <citation type="submission" date="2016-04" db="EMBL/GenBank/DDBJ databases">
        <title>Complete genome sequence of Thermococcus radiotolerans type strain EJ2.</title>
        <authorList>
            <person name="Oger P.M."/>
        </authorList>
    </citation>
    <scope>NUCLEOTIDE SEQUENCE [LARGE SCALE GENOMIC DNA]</scope>
    <source>
        <strain evidence="2 3">EJ2</strain>
    </source>
</reference>
<dbReference type="KEGG" id="trl:A3L10_02525"/>
<name>A0A2Z2N0S2_9EURY</name>
<accession>A0A2Z2N0S2</accession>
<protein>
    <submittedName>
        <fullName evidence="2">Uncharacterized protein</fullName>
    </submittedName>
</protein>
<dbReference type="GeneID" id="33327687"/>
<feature type="transmembrane region" description="Helical" evidence="1">
    <location>
        <begin position="113"/>
        <end position="132"/>
    </location>
</feature>